<dbReference type="EMBL" id="FZNX01000003">
    <property type="protein sequence ID" value="SNR58970.1"/>
    <property type="molecule type" value="Genomic_DNA"/>
</dbReference>
<evidence type="ECO:0000256" key="1">
    <source>
        <dbReference type="ARBA" id="ARBA00007401"/>
    </source>
</evidence>
<protein>
    <submittedName>
        <fullName evidence="4">Sialate O-acetylesterase</fullName>
    </submittedName>
</protein>
<name>A0A238XJS7_9FLAO</name>
<dbReference type="Gene3D" id="3.20.20.370">
    <property type="entry name" value="Glycoside hydrolase/deacetylase"/>
    <property type="match status" value="1"/>
</dbReference>
<keyword evidence="5" id="KW-1185">Reference proteome</keyword>
<accession>A0A238XJS7</accession>
<dbReference type="Gene3D" id="2.60.120.260">
    <property type="entry name" value="Galactose-binding domain-like"/>
    <property type="match status" value="1"/>
</dbReference>
<dbReference type="RefSeq" id="WP_089378191.1">
    <property type="nucleotide sequence ID" value="NZ_FZNX01000003.1"/>
</dbReference>
<dbReference type="PANTHER" id="PTHR22901">
    <property type="entry name" value="SIALATE O-ACETYLESTERASE"/>
    <property type="match status" value="1"/>
</dbReference>
<dbReference type="InterPro" id="IPR008979">
    <property type="entry name" value="Galactose-bd-like_sf"/>
</dbReference>
<dbReference type="GO" id="GO:0016810">
    <property type="term" value="F:hydrolase activity, acting on carbon-nitrogen (but not peptide) bonds"/>
    <property type="evidence" value="ECO:0007669"/>
    <property type="project" value="InterPro"/>
</dbReference>
<proteinExistence type="inferred from homology"/>
<gene>
    <name evidence="4" type="ORF">SAMN04488111_1874</name>
</gene>
<feature type="domain" description="NodB homology" evidence="3">
    <location>
        <begin position="657"/>
        <end position="890"/>
    </location>
</feature>
<dbReference type="InterPro" id="IPR002509">
    <property type="entry name" value="NODB_dom"/>
</dbReference>
<dbReference type="GO" id="GO:0004553">
    <property type="term" value="F:hydrolase activity, hydrolyzing O-glycosyl compounds"/>
    <property type="evidence" value="ECO:0007669"/>
    <property type="project" value="InterPro"/>
</dbReference>
<dbReference type="GO" id="GO:0005975">
    <property type="term" value="P:carbohydrate metabolic process"/>
    <property type="evidence" value="ECO:0007669"/>
    <property type="project" value="InterPro"/>
</dbReference>
<evidence type="ECO:0000259" key="3">
    <source>
        <dbReference type="PROSITE" id="PS51677"/>
    </source>
</evidence>
<keyword evidence="2" id="KW-0378">Hydrolase</keyword>
<organism evidence="4 5">
    <name type="scientific">Lutibacter flavus</name>
    <dbReference type="NCBI Taxonomy" id="691689"/>
    <lineage>
        <taxon>Bacteria</taxon>
        <taxon>Pseudomonadati</taxon>
        <taxon>Bacteroidota</taxon>
        <taxon>Flavobacteriia</taxon>
        <taxon>Flavobacteriales</taxon>
        <taxon>Flavobacteriaceae</taxon>
        <taxon>Lutibacter</taxon>
    </lineage>
</organism>
<reference evidence="5" key="1">
    <citation type="submission" date="2017-06" db="EMBL/GenBank/DDBJ databases">
        <authorList>
            <person name="Varghese N."/>
            <person name="Submissions S."/>
        </authorList>
    </citation>
    <scope>NUCLEOTIDE SEQUENCE [LARGE SCALE GENOMIC DNA]</scope>
    <source>
        <strain evidence="5">DSM 27993</strain>
    </source>
</reference>
<dbReference type="PANTHER" id="PTHR22901:SF0">
    <property type="entry name" value="SIALATE O-ACETYLESTERASE"/>
    <property type="match status" value="1"/>
</dbReference>
<dbReference type="GO" id="GO:0001681">
    <property type="term" value="F:sialate O-acetylesterase activity"/>
    <property type="evidence" value="ECO:0007669"/>
    <property type="project" value="InterPro"/>
</dbReference>
<dbReference type="Pfam" id="PF03629">
    <property type="entry name" value="SASA"/>
    <property type="match status" value="2"/>
</dbReference>
<dbReference type="AlphaFoldDB" id="A0A238XJS7"/>
<dbReference type="InterPro" id="IPR011330">
    <property type="entry name" value="Glyco_hydro/deAcase_b/a-brl"/>
</dbReference>
<dbReference type="Proteomes" id="UP000198412">
    <property type="component" value="Unassembled WGS sequence"/>
</dbReference>
<comment type="similarity">
    <text evidence="1">Belongs to the glycosyl hydrolase 2 family.</text>
</comment>
<dbReference type="Gene3D" id="3.40.50.1110">
    <property type="entry name" value="SGNH hydrolase"/>
    <property type="match status" value="2"/>
</dbReference>
<dbReference type="PROSITE" id="PS51677">
    <property type="entry name" value="NODB"/>
    <property type="match status" value="1"/>
</dbReference>
<sequence length="890" mass="100520">MKFLKFTLITILFFQSSISISQIKLPQLISDGMVLQRDQEIKVWGWASPEESIILNFKSKKFKTKASKNGNWSIILPAQKAGGPHKMTFKGKNKIVVNDVLFGDVWLCSGQSNMTVKMERVKEKYPNEIANANYPNIHYYYVSTITNLKTPQSDLPAGEWKSVIPENIMEIGAIPYFFAKDIYKKYHVPIGMINASVGGTPIESWISENGFKEFPKELETIKKNKDTGYTKTFTTRPVSNNNAKPQDKGSIGPIKWYEESYVPKGWNNFNIPGYWEDQGVKNLNGVVWFRKEIEIPESMIGEKAKLFMGRIVDADIVYVNGTKVGNITYQYPPRRYTVPSGVLKKGKNVITVRVTNYGGKGGFVPDKPYNLIANGETIDLEGDWKYKVGEVFVPNTGDGNGFNQFWSQNQPTSLYNAMVAPVLNQKIKGILWYQGESNTGNPKPYEGYLKALIKDWRQQLNQRELPFLYVQLANFQDVDYLPTESNWAELRDAQFQALSIPNTAMAVTTDLGEWNDIHPLDKENVGKRLALGALKFAYGENIVHSGPIFKSSEIYGTKIIISFDSVGSGLISNDDEPLNRFEIAGENQKFVWADAKIVGNTVEVKSESISNPKYVRYAWADNPLGANLYNMEGLPTSPFRNYNPNTLNDKPWQGKKAAVILTYDDALNVHLDNAALLLDSLGLKGTFYISSYSEAFRKRIKDWKKLAQNGHELGNHTIFHPCTGNDNRTWVNENYDMGTYTVDRMVDEIRINNTLLEALDGKKERTFAYTCGDFTVGGNRTFMDQLKGDLVAARSVSHGFKKIDEIDLYSINCYSVNGQSGEELIALAKKAMESNSLLVFLFHGVGGEHDLNADLESHKQLLEFLKLHENDIWTTTMLEVVENIKKNQSN</sequence>
<dbReference type="Pfam" id="PF01522">
    <property type="entry name" value="Polysacc_deac_1"/>
    <property type="match status" value="1"/>
</dbReference>
<dbReference type="InterPro" id="IPR006104">
    <property type="entry name" value="Glyco_hydro_2_N"/>
</dbReference>
<evidence type="ECO:0000256" key="2">
    <source>
        <dbReference type="ARBA" id="ARBA00022801"/>
    </source>
</evidence>
<dbReference type="OrthoDB" id="9816001at2"/>
<dbReference type="SUPFAM" id="SSF49785">
    <property type="entry name" value="Galactose-binding domain-like"/>
    <property type="match status" value="1"/>
</dbReference>
<dbReference type="CDD" id="cd10967">
    <property type="entry name" value="CE4_GLA_like_6s"/>
    <property type="match status" value="1"/>
</dbReference>
<evidence type="ECO:0000313" key="4">
    <source>
        <dbReference type="EMBL" id="SNR58970.1"/>
    </source>
</evidence>
<dbReference type="Pfam" id="PF02837">
    <property type="entry name" value="Glyco_hydro_2_N"/>
    <property type="match status" value="1"/>
</dbReference>
<dbReference type="InterPro" id="IPR039329">
    <property type="entry name" value="SIAE"/>
</dbReference>
<dbReference type="InterPro" id="IPR005181">
    <property type="entry name" value="SASA"/>
</dbReference>
<evidence type="ECO:0000313" key="5">
    <source>
        <dbReference type="Proteomes" id="UP000198412"/>
    </source>
</evidence>
<dbReference type="SUPFAM" id="SSF52266">
    <property type="entry name" value="SGNH hydrolase"/>
    <property type="match status" value="1"/>
</dbReference>
<dbReference type="InterPro" id="IPR036514">
    <property type="entry name" value="SGNH_hydro_sf"/>
</dbReference>
<dbReference type="SUPFAM" id="SSF88713">
    <property type="entry name" value="Glycoside hydrolase/deacetylase"/>
    <property type="match status" value="1"/>
</dbReference>